<dbReference type="InterPro" id="IPR006311">
    <property type="entry name" value="TAT_signal"/>
</dbReference>
<dbReference type="Pfam" id="PF00394">
    <property type="entry name" value="Cu-oxidase"/>
    <property type="match status" value="1"/>
</dbReference>
<dbReference type="Pfam" id="PF07731">
    <property type="entry name" value="Cu-oxidase_2"/>
    <property type="match status" value="1"/>
</dbReference>
<sequence length="464" mass="51355">MELTRRRFLCASGTASLVGILPNRVFAASDRATVMTARVADVQLLPAQYPQTSIWGYDGQMPGPVIRVGQGERVTRRFVNELPQASSVHWHGIRSDNAMDGVAGLTQDAVEPGQSFDYDFIAPDAGTYWFHSHNRSVEQVARGLYGALIVDEPDAPDVDRDEVLVLDDWLLDPETAQIDTEFEAPQDRSHAGRRGNFVATNGRSDFALSVKRNERLRLRLINAANARIFELGLAGLKGWVVAYDGMPLPQPELVEANFPLAPGQRIDLIVDVIAEVGETAHLIRIDDKQPYSQTLFTVDGDAASTSRPDPIPLPPNPNMQISGVETAQRLRLNMEGGAMGRLKAAVLDGEQKSFRELVQDNQFWAFNGVMGMTDTPFAQLSRGETARLEIYNDTIFPHAMHLHGMHFRELQKDGLMGPLRDTLLMSAGETREIAFVADNPGKWLFHCHMLSHAASGMMTWIDVS</sequence>
<dbReference type="PROSITE" id="PS51318">
    <property type="entry name" value="TAT"/>
    <property type="match status" value="1"/>
</dbReference>
<reference evidence="7 8" key="1">
    <citation type="submission" date="2015-09" db="EMBL/GenBank/DDBJ databases">
        <title>Draft genome sequence of Aliiroseovarius crassostreae CV919-312TSm, the causative agent of Roseovarius Oyster Disease (formerly Juvenile Oyster Disease).</title>
        <authorList>
            <person name="Kessner L."/>
            <person name="Spinard E."/>
            <person name="Nelson D."/>
        </authorList>
    </citation>
    <scope>NUCLEOTIDE SEQUENCE [LARGE SCALE GENOMIC DNA]</scope>
    <source>
        <strain evidence="7 8">CV919-312</strain>
    </source>
</reference>
<protein>
    <submittedName>
        <fullName evidence="7">Copper oxidase</fullName>
    </submittedName>
</protein>
<accession>A0A0P7IFT3</accession>
<keyword evidence="1" id="KW-0479">Metal-binding</keyword>
<name>A0A0P7IFT3_9RHOB</name>
<evidence type="ECO:0000259" key="5">
    <source>
        <dbReference type="Pfam" id="PF07731"/>
    </source>
</evidence>
<evidence type="ECO:0000259" key="4">
    <source>
        <dbReference type="Pfam" id="PF00394"/>
    </source>
</evidence>
<keyword evidence="2" id="KW-0560">Oxidoreductase</keyword>
<evidence type="ECO:0000313" key="7">
    <source>
        <dbReference type="EMBL" id="KPN62766.1"/>
    </source>
</evidence>
<gene>
    <name evidence="7" type="ORF">AKJ29_01070</name>
</gene>
<dbReference type="PANTHER" id="PTHR11709:SF394">
    <property type="entry name" value="FI03373P-RELATED"/>
    <property type="match status" value="1"/>
</dbReference>
<dbReference type="PROSITE" id="PS00080">
    <property type="entry name" value="MULTICOPPER_OXIDASE2"/>
    <property type="match status" value="1"/>
</dbReference>
<dbReference type="SUPFAM" id="SSF49503">
    <property type="entry name" value="Cupredoxins"/>
    <property type="match status" value="3"/>
</dbReference>
<dbReference type="PANTHER" id="PTHR11709">
    <property type="entry name" value="MULTI-COPPER OXIDASE"/>
    <property type="match status" value="1"/>
</dbReference>
<evidence type="ECO:0000259" key="6">
    <source>
        <dbReference type="Pfam" id="PF07732"/>
    </source>
</evidence>
<comment type="caution">
    <text evidence="7">The sequence shown here is derived from an EMBL/GenBank/DDBJ whole genome shotgun (WGS) entry which is preliminary data.</text>
</comment>
<dbReference type="CDD" id="cd13861">
    <property type="entry name" value="CuRO_1_CumA_like"/>
    <property type="match status" value="1"/>
</dbReference>
<evidence type="ECO:0000256" key="3">
    <source>
        <dbReference type="ARBA" id="ARBA00023008"/>
    </source>
</evidence>
<evidence type="ECO:0000256" key="1">
    <source>
        <dbReference type="ARBA" id="ARBA00022723"/>
    </source>
</evidence>
<dbReference type="GO" id="GO:0005507">
    <property type="term" value="F:copper ion binding"/>
    <property type="evidence" value="ECO:0007669"/>
    <property type="project" value="InterPro"/>
</dbReference>
<dbReference type="EMBL" id="LKBA01000010">
    <property type="protein sequence ID" value="KPN62766.1"/>
    <property type="molecule type" value="Genomic_DNA"/>
</dbReference>
<evidence type="ECO:0000256" key="2">
    <source>
        <dbReference type="ARBA" id="ARBA00023002"/>
    </source>
</evidence>
<dbReference type="STRING" id="154981.AKJ29_01070"/>
<proteinExistence type="predicted"/>
<dbReference type="InterPro" id="IPR001117">
    <property type="entry name" value="Cu-oxidase_2nd"/>
</dbReference>
<dbReference type="InterPro" id="IPR011706">
    <property type="entry name" value="Cu-oxidase_C"/>
</dbReference>
<feature type="domain" description="Plastocyanin-like" evidence="4">
    <location>
        <begin position="163"/>
        <end position="272"/>
    </location>
</feature>
<dbReference type="RefSeq" id="WP_055191140.1">
    <property type="nucleotide sequence ID" value="NZ_FPBS01000024.1"/>
</dbReference>
<dbReference type="GO" id="GO:0016491">
    <property type="term" value="F:oxidoreductase activity"/>
    <property type="evidence" value="ECO:0007669"/>
    <property type="project" value="UniProtKB-KW"/>
</dbReference>
<keyword evidence="3" id="KW-0186">Copper</keyword>
<dbReference type="OrthoDB" id="9757546at2"/>
<dbReference type="CDD" id="cd13909">
    <property type="entry name" value="CuRO_3_MCO_like_3"/>
    <property type="match status" value="1"/>
</dbReference>
<dbReference type="Pfam" id="PF07732">
    <property type="entry name" value="Cu-oxidase_3"/>
    <property type="match status" value="1"/>
</dbReference>
<evidence type="ECO:0000313" key="8">
    <source>
        <dbReference type="Proteomes" id="UP000050471"/>
    </source>
</evidence>
<dbReference type="Gene3D" id="2.60.40.420">
    <property type="entry name" value="Cupredoxins - blue copper proteins"/>
    <property type="match status" value="3"/>
</dbReference>
<dbReference type="AlphaFoldDB" id="A0A0P7IFT3"/>
<feature type="domain" description="Plastocyanin-like" evidence="5">
    <location>
        <begin position="358"/>
        <end position="463"/>
    </location>
</feature>
<organism evidence="7 8">
    <name type="scientific">Aliiroseovarius crassostreae</name>
    <dbReference type="NCBI Taxonomy" id="154981"/>
    <lineage>
        <taxon>Bacteria</taxon>
        <taxon>Pseudomonadati</taxon>
        <taxon>Pseudomonadota</taxon>
        <taxon>Alphaproteobacteria</taxon>
        <taxon>Rhodobacterales</taxon>
        <taxon>Paracoccaceae</taxon>
        <taxon>Aliiroseovarius</taxon>
    </lineage>
</organism>
<dbReference type="InterPro" id="IPR008972">
    <property type="entry name" value="Cupredoxin"/>
</dbReference>
<feature type="domain" description="Plastocyanin-like" evidence="6">
    <location>
        <begin position="40"/>
        <end position="153"/>
    </location>
</feature>
<dbReference type="Proteomes" id="UP000050471">
    <property type="component" value="Unassembled WGS sequence"/>
</dbReference>
<dbReference type="InterPro" id="IPR011707">
    <property type="entry name" value="Cu-oxidase-like_N"/>
</dbReference>
<keyword evidence="8" id="KW-1185">Reference proteome</keyword>
<dbReference type="InterPro" id="IPR045087">
    <property type="entry name" value="Cu-oxidase_fam"/>
</dbReference>
<dbReference type="InterPro" id="IPR002355">
    <property type="entry name" value="Cu_oxidase_Cu_BS"/>
</dbReference>